<sequence>MGAVGTPHLTFVNQMETRWVLMNRERYDWGRATCSSPTTPTMAVAT</sequence>
<comment type="caution">
    <text evidence="1">The sequence shown here is derived from an EMBL/GenBank/DDBJ whole genome shotgun (WGS) entry which is preliminary data.</text>
</comment>
<gene>
    <name evidence="1" type="ORF">BV97_00175</name>
</gene>
<reference evidence="1 2" key="1">
    <citation type="submission" date="2014-03" db="EMBL/GenBank/DDBJ databases">
        <title>Whole genome sequence of Novosphingobium resinovorum KF1.</title>
        <authorList>
            <person name="Gan H.M."/>
            <person name="Gan H.Y."/>
            <person name="Chew T.H."/>
            <person name="Savka M.A."/>
        </authorList>
    </citation>
    <scope>NUCLEOTIDE SEQUENCE [LARGE SCALE GENOMIC DNA]</scope>
    <source>
        <strain evidence="1 2">KF1</strain>
    </source>
</reference>
<dbReference type="RefSeq" id="WP_236727264.1">
    <property type="nucleotide sequence ID" value="NZ_JFYZ01000001.1"/>
</dbReference>
<name>A0A031K5D8_9SPHN</name>
<dbReference type="AlphaFoldDB" id="A0A031K5D8"/>
<dbReference type="Proteomes" id="UP000024329">
    <property type="component" value="Unassembled WGS sequence"/>
</dbReference>
<proteinExistence type="predicted"/>
<accession>A0A031K5D8</accession>
<organism evidence="1 2">
    <name type="scientific">Novosphingobium resinovorum</name>
    <dbReference type="NCBI Taxonomy" id="158500"/>
    <lineage>
        <taxon>Bacteria</taxon>
        <taxon>Pseudomonadati</taxon>
        <taxon>Pseudomonadota</taxon>
        <taxon>Alphaproteobacteria</taxon>
        <taxon>Sphingomonadales</taxon>
        <taxon>Sphingomonadaceae</taxon>
        <taxon>Novosphingobium</taxon>
    </lineage>
</organism>
<evidence type="ECO:0000313" key="2">
    <source>
        <dbReference type="Proteomes" id="UP000024329"/>
    </source>
</evidence>
<evidence type="ECO:0000313" key="1">
    <source>
        <dbReference type="EMBL" id="EZP84424.1"/>
    </source>
</evidence>
<dbReference type="EMBL" id="JFYZ01000001">
    <property type="protein sequence ID" value="EZP84424.1"/>
    <property type="molecule type" value="Genomic_DNA"/>
</dbReference>
<protein>
    <submittedName>
        <fullName evidence="1">N-methylhydantoinase B/acetone carboxylase, alpha subunit</fullName>
    </submittedName>
</protein>